<dbReference type="EMBL" id="BDQV01007747">
    <property type="protein sequence ID" value="GAY31757.1"/>
    <property type="molecule type" value="Genomic_DNA"/>
</dbReference>
<organism evidence="1 2">
    <name type="scientific">Citrus unshiu</name>
    <name type="common">Satsuma mandarin</name>
    <name type="synonym">Citrus nobilis var. unshiu</name>
    <dbReference type="NCBI Taxonomy" id="55188"/>
    <lineage>
        <taxon>Eukaryota</taxon>
        <taxon>Viridiplantae</taxon>
        <taxon>Streptophyta</taxon>
        <taxon>Embryophyta</taxon>
        <taxon>Tracheophyta</taxon>
        <taxon>Spermatophyta</taxon>
        <taxon>Magnoliopsida</taxon>
        <taxon>eudicotyledons</taxon>
        <taxon>Gunneridae</taxon>
        <taxon>Pentapetalae</taxon>
        <taxon>rosids</taxon>
        <taxon>malvids</taxon>
        <taxon>Sapindales</taxon>
        <taxon>Rutaceae</taxon>
        <taxon>Aurantioideae</taxon>
        <taxon>Citrus</taxon>
    </lineage>
</organism>
<dbReference type="Proteomes" id="UP000236630">
    <property type="component" value="Unassembled WGS sequence"/>
</dbReference>
<comment type="caution">
    <text evidence="1">The sequence shown here is derived from an EMBL/GenBank/DDBJ whole genome shotgun (WGS) entry which is preliminary data.</text>
</comment>
<protein>
    <submittedName>
        <fullName evidence="1">Uncharacterized protein</fullName>
    </submittedName>
</protein>
<proteinExistence type="predicted"/>
<keyword evidence="2" id="KW-1185">Reference proteome</keyword>
<sequence length="103" mass="11593">IPDIYLCKSMCEPCTWKHRHVYVVQSSHVLGKLGKKSLQEGEWKKEEGNGGEKNEVGRGKIGLSAENISEDAFNGVQLEYFFLDNQSHNSMIGWISLPPDLSQ</sequence>
<reference evidence="1 2" key="1">
    <citation type="journal article" date="2017" name="Front. Genet.">
        <title>Draft sequencing of the heterozygous diploid genome of Satsuma (Citrus unshiu Marc.) using a hybrid assembly approach.</title>
        <authorList>
            <person name="Shimizu T."/>
            <person name="Tanizawa Y."/>
            <person name="Mochizuki T."/>
            <person name="Nagasaki H."/>
            <person name="Yoshioka T."/>
            <person name="Toyoda A."/>
            <person name="Fujiyama A."/>
            <person name="Kaminuma E."/>
            <person name="Nakamura Y."/>
        </authorList>
    </citation>
    <scope>NUCLEOTIDE SEQUENCE [LARGE SCALE GENOMIC DNA]</scope>
    <source>
        <strain evidence="2">cv. Miyagawa wase</strain>
    </source>
</reference>
<feature type="non-terminal residue" evidence="1">
    <location>
        <position position="1"/>
    </location>
</feature>
<accession>A0A2H5MVU9</accession>
<gene>
    <name evidence="1" type="ORF">CUMW_287220</name>
</gene>
<evidence type="ECO:0000313" key="2">
    <source>
        <dbReference type="Proteomes" id="UP000236630"/>
    </source>
</evidence>
<name>A0A2H5MVU9_CITUN</name>
<evidence type="ECO:0000313" key="1">
    <source>
        <dbReference type="EMBL" id="GAY31757.1"/>
    </source>
</evidence>
<dbReference type="AlphaFoldDB" id="A0A2H5MVU9"/>